<name>A0A1Q3B8Z2_CEPFO</name>
<evidence type="ECO:0000313" key="1">
    <source>
        <dbReference type="EMBL" id="GAV64440.1"/>
    </source>
</evidence>
<dbReference type="OrthoDB" id="1433954at2759"/>
<evidence type="ECO:0000313" key="2">
    <source>
        <dbReference type="Proteomes" id="UP000187406"/>
    </source>
</evidence>
<proteinExistence type="predicted"/>
<dbReference type="InParanoid" id="A0A1Q3B8Z2"/>
<organism evidence="1 2">
    <name type="scientific">Cephalotus follicularis</name>
    <name type="common">Albany pitcher plant</name>
    <dbReference type="NCBI Taxonomy" id="3775"/>
    <lineage>
        <taxon>Eukaryota</taxon>
        <taxon>Viridiplantae</taxon>
        <taxon>Streptophyta</taxon>
        <taxon>Embryophyta</taxon>
        <taxon>Tracheophyta</taxon>
        <taxon>Spermatophyta</taxon>
        <taxon>Magnoliopsida</taxon>
        <taxon>eudicotyledons</taxon>
        <taxon>Gunneridae</taxon>
        <taxon>Pentapetalae</taxon>
        <taxon>rosids</taxon>
        <taxon>fabids</taxon>
        <taxon>Oxalidales</taxon>
        <taxon>Cephalotaceae</taxon>
        <taxon>Cephalotus</taxon>
    </lineage>
</organism>
<dbReference type="Proteomes" id="UP000187406">
    <property type="component" value="Unassembled WGS sequence"/>
</dbReference>
<keyword evidence="2" id="KW-1185">Reference proteome</keyword>
<dbReference type="AlphaFoldDB" id="A0A1Q3B8Z2"/>
<accession>A0A1Q3B8Z2</accession>
<dbReference type="EMBL" id="BDDD01000347">
    <property type="protein sequence ID" value="GAV64440.1"/>
    <property type="molecule type" value="Genomic_DNA"/>
</dbReference>
<evidence type="ECO:0008006" key="3">
    <source>
        <dbReference type="Google" id="ProtNLM"/>
    </source>
</evidence>
<gene>
    <name evidence="1" type="ORF">CFOL_v3_07958</name>
</gene>
<protein>
    <recommendedName>
        <fullName evidence="3">Reverse transcriptase domain-containing protein</fullName>
    </recommendedName>
</protein>
<reference evidence="2" key="1">
    <citation type="submission" date="2016-04" db="EMBL/GenBank/DDBJ databases">
        <title>Cephalotus genome sequencing.</title>
        <authorList>
            <person name="Fukushima K."/>
            <person name="Hasebe M."/>
            <person name="Fang X."/>
        </authorList>
    </citation>
    <scope>NUCLEOTIDE SEQUENCE [LARGE SCALE GENOMIC DNA]</scope>
    <source>
        <strain evidence="2">cv. St1</strain>
    </source>
</reference>
<sequence>MEVFTSSCILHAFNSTNICLIPKTLGVESISQYRSISLCNTLYKLITKKRGRSCIMVINIDLEKAYDIL</sequence>
<comment type="caution">
    <text evidence="1">The sequence shown here is derived from an EMBL/GenBank/DDBJ whole genome shotgun (WGS) entry which is preliminary data.</text>
</comment>